<feature type="compositionally biased region" description="Basic and acidic residues" evidence="1">
    <location>
        <begin position="259"/>
        <end position="268"/>
    </location>
</feature>
<feature type="compositionally biased region" description="Basic and acidic residues" evidence="1">
    <location>
        <begin position="61"/>
        <end position="70"/>
    </location>
</feature>
<dbReference type="EMBL" id="ML769474">
    <property type="protein sequence ID" value="KAE9399065.1"/>
    <property type="molecule type" value="Genomic_DNA"/>
</dbReference>
<dbReference type="AlphaFoldDB" id="A0A6A4HQK8"/>
<protein>
    <submittedName>
        <fullName evidence="2">Uncharacterized protein</fullName>
    </submittedName>
</protein>
<sequence length="380" mass="40571">MTTTRQQSKDAAGAAGAPPHQQTGTGNDAGPSRHRQGQQQPPSPPRPQQQKRSNGSLLHLLNEDHVDPISRRRAPLSAPPAPPPFRGIQPPPVSPWNGIHAPLVPPTPPSQAQPSGSGRLAPPPSVSSWGGILHPDRLQRGIRWPGSRLLSFETRGRKVIQDQGQTMLDQKRFGEGSSGESREYTIQDDQHGIGQETIMTTTRQQSKDAAGAAGAPPHQQTGTGNDAGPSRHRRGQQQPPSPPRPQQQKRLNGSLLHLLNEDHVDPISRRRAPLSAPPAPPPFRGIQPPPVSPWNGIRAPLVPPTPPSQAQPSGSGRLAPPPSVSSWGGILTPTAFNAEYGGQDLGSSASRRGQESHPTQGQHGEVYFSVVSPRHIIISP</sequence>
<feature type="compositionally biased region" description="Basic and acidic residues" evidence="1">
    <location>
        <begin position="169"/>
        <end position="191"/>
    </location>
</feature>
<evidence type="ECO:0000256" key="1">
    <source>
        <dbReference type="SAM" id="MobiDB-lite"/>
    </source>
</evidence>
<reference evidence="2" key="1">
    <citation type="journal article" date="2019" name="Environ. Microbiol.">
        <title>Fungal ecological strategies reflected in gene transcription - a case study of two litter decomposers.</title>
        <authorList>
            <person name="Barbi F."/>
            <person name="Kohler A."/>
            <person name="Barry K."/>
            <person name="Baskaran P."/>
            <person name="Daum C."/>
            <person name="Fauchery L."/>
            <person name="Ihrmark K."/>
            <person name="Kuo A."/>
            <person name="LaButti K."/>
            <person name="Lipzen A."/>
            <person name="Morin E."/>
            <person name="Grigoriev I.V."/>
            <person name="Henrissat B."/>
            <person name="Lindahl B."/>
            <person name="Martin F."/>
        </authorList>
    </citation>
    <scope>NUCLEOTIDE SEQUENCE</scope>
    <source>
        <strain evidence="2">JB14</strain>
    </source>
</reference>
<feature type="compositionally biased region" description="Pro residues" evidence="1">
    <location>
        <begin position="77"/>
        <end position="94"/>
    </location>
</feature>
<evidence type="ECO:0000313" key="2">
    <source>
        <dbReference type="EMBL" id="KAE9399065.1"/>
    </source>
</evidence>
<accession>A0A6A4HQK8</accession>
<proteinExistence type="predicted"/>
<dbReference type="Proteomes" id="UP000799118">
    <property type="component" value="Unassembled WGS sequence"/>
</dbReference>
<feature type="compositionally biased region" description="Polar residues" evidence="1">
    <location>
        <begin position="345"/>
        <end position="362"/>
    </location>
</feature>
<organism evidence="2 3">
    <name type="scientific">Gymnopus androsaceus JB14</name>
    <dbReference type="NCBI Taxonomy" id="1447944"/>
    <lineage>
        <taxon>Eukaryota</taxon>
        <taxon>Fungi</taxon>
        <taxon>Dikarya</taxon>
        <taxon>Basidiomycota</taxon>
        <taxon>Agaricomycotina</taxon>
        <taxon>Agaricomycetes</taxon>
        <taxon>Agaricomycetidae</taxon>
        <taxon>Agaricales</taxon>
        <taxon>Marasmiineae</taxon>
        <taxon>Omphalotaceae</taxon>
        <taxon>Gymnopus</taxon>
    </lineage>
</organism>
<name>A0A6A4HQK8_9AGAR</name>
<feature type="compositionally biased region" description="Pro residues" evidence="1">
    <location>
        <begin position="275"/>
        <end position="292"/>
    </location>
</feature>
<feature type="region of interest" description="Disordered" evidence="1">
    <location>
        <begin position="159"/>
        <end position="367"/>
    </location>
</feature>
<feature type="region of interest" description="Disordered" evidence="1">
    <location>
        <begin position="1"/>
        <end position="145"/>
    </location>
</feature>
<keyword evidence="3" id="KW-1185">Reference proteome</keyword>
<gene>
    <name evidence="2" type="ORF">BT96DRAFT_939726</name>
</gene>
<evidence type="ECO:0000313" key="3">
    <source>
        <dbReference type="Proteomes" id="UP000799118"/>
    </source>
</evidence>